<name>C5C2X4_BEUC1</name>
<feature type="domain" description="SOGP N-terminal" evidence="7">
    <location>
        <begin position="22"/>
        <end position="256"/>
    </location>
</feature>
<dbReference type="eggNOG" id="COG3459">
    <property type="taxonomic scope" value="Bacteria"/>
</dbReference>
<dbReference type="HOGENOM" id="CLU_009079_0_0_11"/>
<dbReference type="PANTHER" id="PTHR37469">
    <property type="entry name" value="CELLOBIONIC ACID PHOSPHORYLASE-RELATED"/>
    <property type="match status" value="1"/>
</dbReference>
<dbReference type="Pfam" id="PF21250">
    <property type="entry name" value="SOGP_2nd"/>
    <property type="match status" value="1"/>
</dbReference>
<dbReference type="InterPro" id="IPR048773">
    <property type="entry name" value="SOGP_C"/>
</dbReference>
<dbReference type="STRING" id="471853.Bcav_3576"/>
<feature type="domain" description="Glycosyl hydrolase 94 catalytic" evidence="4">
    <location>
        <begin position="762"/>
        <end position="887"/>
    </location>
</feature>
<dbReference type="InterPro" id="IPR033432">
    <property type="entry name" value="GH94_catalytic"/>
</dbReference>
<keyword evidence="9" id="KW-1185">Reference proteome</keyword>
<reference evidence="8 9" key="1">
    <citation type="journal article" date="2009" name="Stand. Genomic Sci.">
        <title>Complete genome sequence of Beutenbergia cavernae type strain (HKI 0122).</title>
        <authorList>
            <person name="Land M."/>
            <person name="Pukall R."/>
            <person name="Abt B."/>
            <person name="Goker M."/>
            <person name="Rohde M."/>
            <person name="Glavina Del Rio T."/>
            <person name="Tice H."/>
            <person name="Copeland A."/>
            <person name="Cheng J.F."/>
            <person name="Lucas S."/>
            <person name="Chen F."/>
            <person name="Nolan M."/>
            <person name="Bruce D."/>
            <person name="Goodwin L."/>
            <person name="Pitluck S."/>
            <person name="Ivanova N."/>
            <person name="Mavromatis K."/>
            <person name="Ovchinnikova G."/>
            <person name="Pati A."/>
            <person name="Chen A."/>
            <person name="Palaniappan K."/>
            <person name="Hauser L."/>
            <person name="Chang Y.J."/>
            <person name="Jefferies C.C."/>
            <person name="Saunders E."/>
            <person name="Brettin T."/>
            <person name="Detter J.C."/>
            <person name="Han C."/>
            <person name="Chain P."/>
            <person name="Bristow J."/>
            <person name="Eisen J.A."/>
            <person name="Markowitz V."/>
            <person name="Hugenholtz P."/>
            <person name="Kyrpides N.C."/>
            <person name="Klenk H.P."/>
            <person name="Lapidus A."/>
        </authorList>
    </citation>
    <scope>NUCLEOTIDE SEQUENCE [LARGE SCALE GENOMIC DNA]</scope>
    <source>
        <strain evidence="9">ATCC BAA-8 / DSM 12333 / NBRC 16432</strain>
    </source>
</reference>
<accession>C5C2X4</accession>
<dbReference type="InterPro" id="IPR052047">
    <property type="entry name" value="GH94_Enzymes"/>
</dbReference>
<proteinExistence type="predicted"/>
<feature type="region of interest" description="Disordered" evidence="3">
    <location>
        <begin position="67"/>
        <end position="94"/>
    </location>
</feature>
<evidence type="ECO:0008006" key="10">
    <source>
        <dbReference type="Google" id="ProtNLM"/>
    </source>
</evidence>
<evidence type="ECO:0000259" key="4">
    <source>
        <dbReference type="Pfam" id="PF17167"/>
    </source>
</evidence>
<dbReference type="PANTHER" id="PTHR37469:SF2">
    <property type="entry name" value="CELLOBIONIC ACID PHOSPHORYLASE"/>
    <property type="match status" value="1"/>
</dbReference>
<organism evidence="8 9">
    <name type="scientific">Beutenbergia cavernae (strain ATCC BAA-8 / DSM 12333 / CCUG 43141 / JCM 11478 / NBRC 16432 / NCIMB 13614 / HKI 0122)</name>
    <dbReference type="NCBI Taxonomy" id="471853"/>
    <lineage>
        <taxon>Bacteria</taxon>
        <taxon>Bacillati</taxon>
        <taxon>Actinomycetota</taxon>
        <taxon>Actinomycetes</taxon>
        <taxon>Micrococcales</taxon>
        <taxon>Beutenbergiaceae</taxon>
        <taxon>Beutenbergia</taxon>
    </lineage>
</organism>
<feature type="compositionally biased region" description="Low complexity" evidence="3">
    <location>
        <begin position="67"/>
        <end position="89"/>
    </location>
</feature>
<dbReference type="RefSeq" id="WP_015884055.1">
    <property type="nucleotide sequence ID" value="NC_012669.1"/>
</dbReference>
<evidence type="ECO:0000313" key="8">
    <source>
        <dbReference type="EMBL" id="ACQ81818.1"/>
    </source>
</evidence>
<feature type="region of interest" description="Disordered" evidence="3">
    <location>
        <begin position="625"/>
        <end position="645"/>
    </location>
</feature>
<dbReference type="InterPro" id="IPR048771">
    <property type="entry name" value="SOGP_2nd"/>
</dbReference>
<dbReference type="Pfam" id="PF17167">
    <property type="entry name" value="Glyco_hydro_94"/>
    <property type="match status" value="1"/>
</dbReference>
<protein>
    <recommendedName>
        <fullName evidence="10">Glycosyl hydrolase 36 catalytic domain-containing protein</fullName>
    </recommendedName>
</protein>
<evidence type="ECO:0000313" key="9">
    <source>
        <dbReference type="Proteomes" id="UP000007962"/>
    </source>
</evidence>
<dbReference type="CAZy" id="GH94">
    <property type="family name" value="Glycoside Hydrolase Family 94"/>
</dbReference>
<evidence type="ECO:0000259" key="6">
    <source>
        <dbReference type="Pfam" id="PF21270"/>
    </source>
</evidence>
<sequence length="1195" mass="125732">MTNPPPPWTLDGGRLRAVVADGGAIARLATDDLELVQHAGSALEPGLLGLWVRDARHGLHPLLGPGSGSRVAVSGAGSQAPAAEAQESSRGGAENLSRMEAAGEWDDGGLAWRVRFSLVPGELAWAWDVELWPTDGEPHDVDVVHAHDVALAPAGMLRANELYVSQYLDVTPLEHPTHGWALAVRQNLPVPGGHPWLVLACTDRAAAYATDAIDVHGLAARAAEPPPLAGGLPSRRRQHEHTLAALQTQQHRLDPDGAWRVSFAALLRTDHPAATGEADLAAVEEAIALARGVRGAAGEAPTAPPRPAVASVYAPARVVPVRDLRTAEVAERWGVPERGVETADDGALLAFAPDAERHVVLGAKERAVLRPHGTILRGGHGLAPDPGTVAVTAWMTGSPLSYLTRGHASSARALTTVRGYLGLHRAYGVRVLVEDVTDGGWHLLDVASAFEMTPDGARWVYVTDGVTIELATSLTSDGAVLDVTSSVPRRFLLACHLATSGTDNAPAPGELETRVTPDGASVVFGPATPLGSVAPGARLTLVATENPQAPSSSREASDNVSGTVGAGDDGTLFDDGASRGLPVVTFASGPTTSLRLDARLHTSREVRDPSARGSWPDEETLVAAERGAEAGSSSADAPPAPEPEPAAVVLPSLALPSTADAAAAADVDAVALAVPWLVRDALVHYLAPRGLEQYTGGAWGTRDVSQGPVELLLALDRPDDVRALLRRVFAAQNADGSWPQAFGFLPGDEDFRHEPPHGDVVFWPVLALGRHLVTTGDAGVLDDVVGYHAGARAEESVLEHALRALDAARAATLPGTHLAAYGHGDWNDSLQPAEPGMTSTLTSSWTVTLHHHALQMLTEGLAGAGVHEELADSLRAEAAAVAADARRHLLVDGELAGYAQLAPPEPAGDDGAAATPAHVTRLLVHPRDDETGLTHSALPMIHAIAEDFFTPDEACHHVQILREHLLGTDGMRLFDRPAQYSGGPMVHFQRAESATFVGREIGLMYVHAHLRWCEALARLGDADGLWLALRQVLGGAVAGAVPGARPRQTNTYFSSSDAAVADRPEFAARYGQVRSGEVAVEGGWRIYSSGPGITVRILAEVLLGIRRRGAWIEVDPVLPPELDGLEARVPLLGGELAVTYRVGTRGAGPSEIRLGGRTIEFERLANPYREGGARVDLEPLRDAVTTHETLEIVLP</sequence>
<dbReference type="Pfam" id="PF21958">
    <property type="entry name" value="SOGP_N"/>
    <property type="match status" value="1"/>
</dbReference>
<gene>
    <name evidence="8" type="ordered locus">Bcav_3576</name>
</gene>
<feature type="compositionally biased region" description="Polar residues" evidence="3">
    <location>
        <begin position="545"/>
        <end position="562"/>
    </location>
</feature>
<evidence type="ECO:0000259" key="5">
    <source>
        <dbReference type="Pfam" id="PF21250"/>
    </source>
</evidence>
<keyword evidence="2" id="KW-0808">Transferase</keyword>
<dbReference type="GO" id="GO:0005975">
    <property type="term" value="P:carbohydrate metabolic process"/>
    <property type="evidence" value="ECO:0007669"/>
    <property type="project" value="InterPro"/>
</dbReference>
<dbReference type="KEGG" id="bcv:Bcav_3576"/>
<evidence type="ECO:0000256" key="3">
    <source>
        <dbReference type="SAM" id="MobiDB-lite"/>
    </source>
</evidence>
<dbReference type="InterPro" id="IPR053831">
    <property type="entry name" value="SOGP_N"/>
</dbReference>
<dbReference type="InterPro" id="IPR037018">
    <property type="entry name" value="GH65_N"/>
</dbReference>
<evidence type="ECO:0000259" key="7">
    <source>
        <dbReference type="Pfam" id="PF21958"/>
    </source>
</evidence>
<dbReference type="Proteomes" id="UP000007962">
    <property type="component" value="Chromosome"/>
</dbReference>
<feature type="region of interest" description="Disordered" evidence="3">
    <location>
        <begin position="545"/>
        <end position="570"/>
    </location>
</feature>
<dbReference type="InterPro" id="IPR012341">
    <property type="entry name" value="6hp_glycosidase-like_sf"/>
</dbReference>
<dbReference type="InterPro" id="IPR008928">
    <property type="entry name" value="6-hairpin_glycosidase_sf"/>
</dbReference>
<dbReference type="OrthoDB" id="9769991at2"/>
<dbReference type="EMBL" id="CP001618">
    <property type="protein sequence ID" value="ACQ81818.1"/>
    <property type="molecule type" value="Genomic_DNA"/>
</dbReference>
<dbReference type="Gene3D" id="1.50.10.10">
    <property type="match status" value="1"/>
</dbReference>
<evidence type="ECO:0000256" key="2">
    <source>
        <dbReference type="ARBA" id="ARBA00022679"/>
    </source>
</evidence>
<feature type="domain" description="Glycoside phosphorylase super sandwich" evidence="5">
    <location>
        <begin position="336"/>
        <end position="490"/>
    </location>
</feature>
<evidence type="ECO:0000256" key="1">
    <source>
        <dbReference type="ARBA" id="ARBA00022676"/>
    </source>
</evidence>
<keyword evidence="1" id="KW-0328">Glycosyltransferase</keyword>
<dbReference type="AlphaFoldDB" id="C5C2X4"/>
<feature type="domain" description="Glycoside phosphorylase C-terminal" evidence="6">
    <location>
        <begin position="1104"/>
        <end position="1192"/>
    </location>
</feature>
<dbReference type="Gene3D" id="2.70.98.40">
    <property type="entry name" value="Glycoside hydrolase, family 65, N-terminal domain"/>
    <property type="match status" value="1"/>
</dbReference>
<dbReference type="GO" id="GO:0016757">
    <property type="term" value="F:glycosyltransferase activity"/>
    <property type="evidence" value="ECO:0007669"/>
    <property type="project" value="UniProtKB-KW"/>
</dbReference>
<feature type="compositionally biased region" description="Low complexity" evidence="3">
    <location>
        <begin position="625"/>
        <end position="637"/>
    </location>
</feature>
<dbReference type="Pfam" id="PF21270">
    <property type="entry name" value="SOGP_4th"/>
    <property type="match status" value="1"/>
</dbReference>
<dbReference type="SUPFAM" id="SSF48208">
    <property type="entry name" value="Six-hairpin glycosidases"/>
    <property type="match status" value="1"/>
</dbReference>